<protein>
    <submittedName>
        <fullName evidence="6">Crp/Fnr family transcriptional regulator</fullName>
    </submittedName>
</protein>
<evidence type="ECO:0000256" key="3">
    <source>
        <dbReference type="ARBA" id="ARBA00023163"/>
    </source>
</evidence>
<dbReference type="InterPro" id="IPR014710">
    <property type="entry name" value="RmlC-like_jellyroll"/>
</dbReference>
<evidence type="ECO:0000313" key="7">
    <source>
        <dbReference type="Proteomes" id="UP001629058"/>
    </source>
</evidence>
<dbReference type="InterPro" id="IPR012318">
    <property type="entry name" value="HTH_CRP"/>
</dbReference>
<dbReference type="PANTHER" id="PTHR24567:SF28">
    <property type="entry name" value="LISTERIOLYSIN REGULATORY PROTEIN"/>
    <property type="match status" value="1"/>
</dbReference>
<dbReference type="PROSITE" id="PS51063">
    <property type="entry name" value="HTH_CRP_2"/>
    <property type="match status" value="1"/>
</dbReference>
<name>A0ABW8Y1U3_9FLAO</name>
<accession>A0ABW8Y1U3</accession>
<dbReference type="InterPro" id="IPR050397">
    <property type="entry name" value="Env_Response_Regulators"/>
</dbReference>
<evidence type="ECO:0000256" key="2">
    <source>
        <dbReference type="ARBA" id="ARBA00023125"/>
    </source>
</evidence>
<reference evidence="6 7" key="1">
    <citation type="submission" date="2024-06" db="EMBL/GenBank/DDBJ databases">
        <authorList>
            <person name="Kaempfer P."/>
            <person name="Viver T."/>
        </authorList>
    </citation>
    <scope>NUCLEOTIDE SEQUENCE [LARGE SCALE GENOMIC DNA]</scope>
    <source>
        <strain evidence="6 7">ST-37</strain>
    </source>
</reference>
<keyword evidence="3" id="KW-0804">Transcription</keyword>
<dbReference type="CDD" id="cd00092">
    <property type="entry name" value="HTH_CRP"/>
    <property type="match status" value="1"/>
</dbReference>
<keyword evidence="1" id="KW-0805">Transcription regulation</keyword>
<dbReference type="InterPro" id="IPR018490">
    <property type="entry name" value="cNMP-bd_dom_sf"/>
</dbReference>
<dbReference type="Pfam" id="PF00027">
    <property type="entry name" value="cNMP_binding"/>
    <property type="match status" value="1"/>
</dbReference>
<keyword evidence="2" id="KW-0238">DNA-binding</keyword>
<dbReference type="RefSeq" id="WP_408088871.1">
    <property type="nucleotide sequence ID" value="NZ_JBELPY010000003.1"/>
</dbReference>
<dbReference type="InterPro" id="IPR036388">
    <property type="entry name" value="WH-like_DNA-bd_sf"/>
</dbReference>
<dbReference type="Pfam" id="PF13545">
    <property type="entry name" value="HTH_Crp_2"/>
    <property type="match status" value="1"/>
</dbReference>
<comment type="caution">
    <text evidence="6">The sequence shown here is derived from an EMBL/GenBank/DDBJ whole genome shotgun (WGS) entry which is preliminary data.</text>
</comment>
<evidence type="ECO:0000313" key="6">
    <source>
        <dbReference type="EMBL" id="MFL9833732.1"/>
    </source>
</evidence>
<dbReference type="PANTHER" id="PTHR24567">
    <property type="entry name" value="CRP FAMILY TRANSCRIPTIONAL REGULATORY PROTEIN"/>
    <property type="match status" value="1"/>
</dbReference>
<organism evidence="6 7">
    <name type="scientific">Chryseobacterium terrae</name>
    <dbReference type="NCBI Taxonomy" id="3163299"/>
    <lineage>
        <taxon>Bacteria</taxon>
        <taxon>Pseudomonadati</taxon>
        <taxon>Bacteroidota</taxon>
        <taxon>Flavobacteriia</taxon>
        <taxon>Flavobacteriales</taxon>
        <taxon>Weeksellaceae</taxon>
        <taxon>Chryseobacterium group</taxon>
        <taxon>Chryseobacterium</taxon>
    </lineage>
</organism>
<dbReference type="PROSITE" id="PS50042">
    <property type="entry name" value="CNMP_BINDING_3"/>
    <property type="match status" value="1"/>
</dbReference>
<dbReference type="CDD" id="cd00038">
    <property type="entry name" value="CAP_ED"/>
    <property type="match status" value="1"/>
</dbReference>
<dbReference type="SMART" id="SM00419">
    <property type="entry name" value="HTH_CRP"/>
    <property type="match status" value="1"/>
</dbReference>
<dbReference type="EMBL" id="JBELPY010000003">
    <property type="protein sequence ID" value="MFL9833732.1"/>
    <property type="molecule type" value="Genomic_DNA"/>
</dbReference>
<evidence type="ECO:0000256" key="1">
    <source>
        <dbReference type="ARBA" id="ARBA00023015"/>
    </source>
</evidence>
<gene>
    <name evidence="6" type="ORF">ABS765_06785</name>
</gene>
<dbReference type="SUPFAM" id="SSF51206">
    <property type="entry name" value="cAMP-binding domain-like"/>
    <property type="match status" value="1"/>
</dbReference>
<dbReference type="PRINTS" id="PR00034">
    <property type="entry name" value="HTHCRP"/>
</dbReference>
<dbReference type="Gene3D" id="1.10.10.10">
    <property type="entry name" value="Winged helix-like DNA-binding domain superfamily/Winged helix DNA-binding domain"/>
    <property type="match status" value="1"/>
</dbReference>
<dbReference type="InterPro" id="IPR000595">
    <property type="entry name" value="cNMP-bd_dom"/>
</dbReference>
<sequence length="198" mass="22546">MIISENLLLAHGAVYVNYTAKDEIFNEGGTPKFYYQIVKGIVELNNYHNDGKEFTHSILTDGECLGESSLFNDHAYPVNAVAKSDCSVLRLAKDNFLNLVKENPSVTSILFKCISDRLINRYKMSFNITSSDPAKKLRTVIEYLKSSNSVAEDNDFEVPLTRQQLANLTGLRVETVIRSIKKLEKENILKIENRRIFY</sequence>
<dbReference type="InterPro" id="IPR036390">
    <property type="entry name" value="WH_DNA-bd_sf"/>
</dbReference>
<feature type="domain" description="HTH crp-type" evidence="5">
    <location>
        <begin position="131"/>
        <end position="198"/>
    </location>
</feature>
<keyword evidence="7" id="KW-1185">Reference proteome</keyword>
<proteinExistence type="predicted"/>
<dbReference type="SMART" id="SM00100">
    <property type="entry name" value="cNMP"/>
    <property type="match status" value="1"/>
</dbReference>
<evidence type="ECO:0000259" key="5">
    <source>
        <dbReference type="PROSITE" id="PS51063"/>
    </source>
</evidence>
<dbReference type="SUPFAM" id="SSF46785">
    <property type="entry name" value="Winged helix' DNA-binding domain"/>
    <property type="match status" value="1"/>
</dbReference>
<dbReference type="Proteomes" id="UP001629058">
    <property type="component" value="Unassembled WGS sequence"/>
</dbReference>
<dbReference type="Gene3D" id="2.60.120.10">
    <property type="entry name" value="Jelly Rolls"/>
    <property type="match status" value="1"/>
</dbReference>
<feature type="domain" description="Cyclic nucleotide-binding" evidence="4">
    <location>
        <begin position="18"/>
        <end position="100"/>
    </location>
</feature>
<evidence type="ECO:0000259" key="4">
    <source>
        <dbReference type="PROSITE" id="PS50042"/>
    </source>
</evidence>